<organism evidence="1 2">
    <name type="scientific">Nosema granulosis</name>
    <dbReference type="NCBI Taxonomy" id="83296"/>
    <lineage>
        <taxon>Eukaryota</taxon>
        <taxon>Fungi</taxon>
        <taxon>Fungi incertae sedis</taxon>
        <taxon>Microsporidia</taxon>
        <taxon>Nosematidae</taxon>
        <taxon>Nosema</taxon>
    </lineage>
</organism>
<keyword evidence="2" id="KW-1185">Reference proteome</keyword>
<sequence length="187" mass="22505">MKRKNDDLSRKKSLDDDQEVIKHASSITFIPPSAKKIKFFGLDDCFTIRPEYLYGLSKEKSKENKKTKLNELLEQKKASQPLSPIVIEVKKEIIGHEYILPIHPMSTYHMQRCTTAFESYYYGIFNNIRYREYKKLRDIFDTHTLHKYKYVLDPIFYYNDDTLKKEIDQSYRDFILLLRKRKKQTND</sequence>
<dbReference type="AlphaFoldDB" id="A0A9P6H188"/>
<proteinExistence type="predicted"/>
<dbReference type="Proteomes" id="UP000740883">
    <property type="component" value="Unassembled WGS sequence"/>
</dbReference>
<evidence type="ECO:0000313" key="1">
    <source>
        <dbReference type="EMBL" id="KAF9762814.1"/>
    </source>
</evidence>
<dbReference type="EMBL" id="SBJO01000128">
    <property type="protein sequence ID" value="KAF9762814.1"/>
    <property type="molecule type" value="Genomic_DNA"/>
</dbReference>
<gene>
    <name evidence="1" type="ORF">NGRA_1726</name>
</gene>
<protein>
    <submittedName>
        <fullName evidence="1">Uncharacterized protein</fullName>
    </submittedName>
</protein>
<comment type="caution">
    <text evidence="1">The sequence shown here is derived from an EMBL/GenBank/DDBJ whole genome shotgun (WGS) entry which is preliminary data.</text>
</comment>
<accession>A0A9P6H188</accession>
<reference evidence="1 2" key="1">
    <citation type="journal article" date="2020" name="Genome Biol. Evol.">
        <title>Comparative genomics of strictly vertically transmitted, feminizing microsporidia endosymbionts of amphipod crustaceans.</title>
        <authorList>
            <person name="Cormier A."/>
            <person name="Chebbi M.A."/>
            <person name="Giraud I."/>
            <person name="Wattier R."/>
            <person name="Teixeira M."/>
            <person name="Gilbert C."/>
            <person name="Rigaud T."/>
            <person name="Cordaux R."/>
        </authorList>
    </citation>
    <scope>NUCLEOTIDE SEQUENCE [LARGE SCALE GENOMIC DNA]</scope>
    <source>
        <strain evidence="1 2">Ou3-Ou53</strain>
    </source>
</reference>
<evidence type="ECO:0000313" key="2">
    <source>
        <dbReference type="Proteomes" id="UP000740883"/>
    </source>
</evidence>
<name>A0A9P6H188_9MICR</name>